<name>A0A8S5SYC1_9CAUD</name>
<organism evidence="2">
    <name type="scientific">Siphoviridae sp. ctOXk3</name>
    <dbReference type="NCBI Taxonomy" id="2827861"/>
    <lineage>
        <taxon>Viruses</taxon>
        <taxon>Duplodnaviria</taxon>
        <taxon>Heunggongvirae</taxon>
        <taxon>Uroviricota</taxon>
        <taxon>Caudoviricetes</taxon>
    </lineage>
</organism>
<feature type="region of interest" description="Disordered" evidence="1">
    <location>
        <begin position="298"/>
        <end position="336"/>
    </location>
</feature>
<dbReference type="EMBL" id="BK032706">
    <property type="protein sequence ID" value="DAF56077.1"/>
    <property type="molecule type" value="Genomic_DNA"/>
</dbReference>
<proteinExistence type="predicted"/>
<evidence type="ECO:0000313" key="2">
    <source>
        <dbReference type="EMBL" id="DAF56077.1"/>
    </source>
</evidence>
<evidence type="ECO:0000256" key="1">
    <source>
        <dbReference type="SAM" id="MobiDB-lite"/>
    </source>
</evidence>
<protein>
    <submittedName>
        <fullName evidence="2">Uncharacterized protein</fullName>
    </submittedName>
</protein>
<feature type="compositionally biased region" description="Acidic residues" evidence="1">
    <location>
        <begin position="307"/>
        <end position="325"/>
    </location>
</feature>
<reference evidence="2" key="1">
    <citation type="journal article" date="2021" name="Proc. Natl. Acad. Sci. U.S.A.">
        <title>A Catalog of Tens of Thousands of Viruses from Human Metagenomes Reveals Hidden Associations with Chronic Diseases.</title>
        <authorList>
            <person name="Tisza M.J."/>
            <person name="Buck C.B."/>
        </authorList>
    </citation>
    <scope>NUCLEOTIDE SEQUENCE</scope>
    <source>
        <strain evidence="2">CtOXk3</strain>
    </source>
</reference>
<accession>A0A8S5SYC1</accession>
<sequence>MSSPRHFNFLFIMNDPKFTEKLKKWFDSEHTDANIREGALLLLQMNNNRHLYQLINFDPQGKLEMLKYELQKHLKYRIEGMTIDDVRNYDKAVTPVLQTAIDKTSEADQIAKQLAPHLPVVESENLDSIVPSAIVAKGKRADHDQLPDNIQAIWENNCDLWKKIKEHFEACKAYDMSCDRYEGLHAADEDFKRMLLTLKEEYYAYKQAMDVYDHAQPGDAEEKQAEEQPVADIISKQIGNARSYITKNLNQLIGFVEAGNTDKADALRAKVNERVQLLITAKAEITADTIAKLQQAGITMEQQASADGEEQPESAEEEVTDEGEADTASPEAASAE</sequence>